<comment type="subcellular location">
    <subcellularLocation>
        <location evidence="4">Endomembrane system</location>
        <topology evidence="4">Single-pass membrane protein</topology>
    </subcellularLocation>
</comment>
<comment type="caution">
    <text evidence="7">The sequence shown here is derived from an EMBL/GenBank/DDBJ whole genome shotgun (WGS) entry which is preliminary data.</text>
</comment>
<dbReference type="AlphaFoldDB" id="A0A1C2E7K0"/>
<evidence type="ECO:0000313" key="7">
    <source>
        <dbReference type="EMBL" id="OCX22883.1"/>
    </source>
</evidence>
<keyword evidence="8" id="KW-1185">Reference proteome</keyword>
<evidence type="ECO:0000256" key="2">
    <source>
        <dbReference type="ARBA" id="ARBA00022989"/>
    </source>
</evidence>
<dbReference type="SUPFAM" id="SSF54427">
    <property type="entry name" value="NTF2-like"/>
    <property type="match status" value="1"/>
</dbReference>
<keyword evidence="3 5" id="KW-0472">Membrane</keyword>
<dbReference type="InterPro" id="IPR007430">
    <property type="entry name" value="VirB8"/>
</dbReference>
<dbReference type="InterPro" id="IPR032710">
    <property type="entry name" value="NTF2-like_dom_sf"/>
</dbReference>
<dbReference type="Gene3D" id="3.10.450.230">
    <property type="entry name" value="VirB8 protein"/>
    <property type="match status" value="1"/>
</dbReference>
<dbReference type="RefSeq" id="WP_065996909.1">
    <property type="nucleotide sequence ID" value="NZ_MDEO01000026.1"/>
</dbReference>
<dbReference type="GO" id="GO:0012505">
    <property type="term" value="C:endomembrane system"/>
    <property type="evidence" value="ECO:0007669"/>
    <property type="project" value="UniProtKB-SubCell"/>
</dbReference>
<sequence>MALLRKETIGLPDGKVPGPEEIYQQHLTWGARQRSLLSLLAFVLGLAAIAGWAVAGISVWSSAQLFPLKSTEVVPLIVDKTTGYMETVTTLDHDRSVSELQAVRAAFIGNYVIKRETYDPRYLADTFDMIQLWSDPNGRAFRDYEELMNPGNPKSPVKRIGAEGDVRVNLLSVNPLNNETMNVRFETEERRQGGMAKVGRWSATIRYRQGNLEMSQRVRMFNPLGFLVTDYTRVPEMMPSGLPQ</sequence>
<evidence type="ECO:0000256" key="4">
    <source>
        <dbReference type="ARBA" id="ARBA00037847"/>
    </source>
</evidence>
<evidence type="ECO:0000256" key="5">
    <source>
        <dbReference type="SAM" id="Phobius"/>
    </source>
</evidence>
<dbReference type="OrthoDB" id="7366154at2"/>
<dbReference type="CDD" id="cd16424">
    <property type="entry name" value="VirB8"/>
    <property type="match status" value="1"/>
</dbReference>
<evidence type="ECO:0000259" key="6">
    <source>
        <dbReference type="Pfam" id="PF04335"/>
    </source>
</evidence>
<dbReference type="Proteomes" id="UP000094412">
    <property type="component" value="Unassembled WGS sequence"/>
</dbReference>
<organism evidence="7 8">
    <name type="scientific">Mesorhizobium hungaricum</name>
    <dbReference type="NCBI Taxonomy" id="1566387"/>
    <lineage>
        <taxon>Bacteria</taxon>
        <taxon>Pseudomonadati</taxon>
        <taxon>Pseudomonadota</taxon>
        <taxon>Alphaproteobacteria</taxon>
        <taxon>Hyphomicrobiales</taxon>
        <taxon>Phyllobacteriaceae</taxon>
        <taxon>Mesorhizobium</taxon>
    </lineage>
</organism>
<dbReference type="GO" id="GO:0016020">
    <property type="term" value="C:membrane"/>
    <property type="evidence" value="ECO:0007669"/>
    <property type="project" value="InterPro"/>
</dbReference>
<feature type="domain" description="Bacterial virulence protein VirB8" evidence="6">
    <location>
        <begin position="31"/>
        <end position="233"/>
    </location>
</feature>
<feature type="transmembrane region" description="Helical" evidence="5">
    <location>
        <begin position="36"/>
        <end position="60"/>
    </location>
</feature>
<dbReference type="EMBL" id="MDEO01000026">
    <property type="protein sequence ID" value="OCX22883.1"/>
    <property type="molecule type" value="Genomic_DNA"/>
</dbReference>
<accession>A0A1C2E7K0</accession>
<keyword evidence="1 5" id="KW-0812">Transmembrane</keyword>
<protein>
    <submittedName>
        <fullName evidence="7">Type VI secretion protein</fullName>
    </submittedName>
</protein>
<keyword evidence="2 5" id="KW-1133">Transmembrane helix</keyword>
<evidence type="ECO:0000256" key="3">
    <source>
        <dbReference type="ARBA" id="ARBA00023136"/>
    </source>
</evidence>
<name>A0A1C2E7K0_9HYPH</name>
<dbReference type="STRING" id="1566387.QV13_05425"/>
<dbReference type="Pfam" id="PF04335">
    <property type="entry name" value="VirB8"/>
    <property type="match status" value="1"/>
</dbReference>
<reference evidence="7 8" key="1">
    <citation type="submission" date="2016-08" db="EMBL/GenBank/DDBJ databases">
        <title>Whole genome sequence of Mesorhizobium sp. strain UASWS1009 isolated from industrial sewage.</title>
        <authorList>
            <person name="Crovadore J."/>
            <person name="Calmin G."/>
            <person name="Chablais R."/>
            <person name="Cochard B."/>
            <person name="Lefort F."/>
        </authorList>
    </citation>
    <scope>NUCLEOTIDE SEQUENCE [LARGE SCALE GENOMIC DNA]</scope>
    <source>
        <strain evidence="7 8">UASWS1009</strain>
    </source>
</reference>
<evidence type="ECO:0000313" key="8">
    <source>
        <dbReference type="Proteomes" id="UP000094412"/>
    </source>
</evidence>
<gene>
    <name evidence="7" type="ORF">QV13_05425</name>
</gene>
<proteinExistence type="predicted"/>
<evidence type="ECO:0000256" key="1">
    <source>
        <dbReference type="ARBA" id="ARBA00022692"/>
    </source>
</evidence>